<accession>A0ABP6VRP9</accession>
<keyword evidence="2" id="KW-0378">Hydrolase</keyword>
<gene>
    <name evidence="2" type="ORF">GCM10022222_24380</name>
</gene>
<evidence type="ECO:0000313" key="2">
    <source>
        <dbReference type="EMBL" id="GAA3539863.1"/>
    </source>
</evidence>
<name>A0ABP6VRP9_9PSEU</name>
<dbReference type="RefSeq" id="WP_344858742.1">
    <property type="nucleotide sequence ID" value="NZ_BAAAZN010000004.1"/>
</dbReference>
<protein>
    <submittedName>
        <fullName evidence="2">Serine hydrolase</fullName>
    </submittedName>
</protein>
<evidence type="ECO:0000313" key="3">
    <source>
        <dbReference type="Proteomes" id="UP001500689"/>
    </source>
</evidence>
<dbReference type="InterPro" id="IPR012338">
    <property type="entry name" value="Beta-lactam/transpept-like"/>
</dbReference>
<dbReference type="Proteomes" id="UP001500689">
    <property type="component" value="Unassembled WGS sequence"/>
</dbReference>
<proteinExistence type="predicted"/>
<feature type="transmembrane region" description="Helical" evidence="1">
    <location>
        <begin position="12"/>
        <end position="32"/>
    </location>
</feature>
<dbReference type="PANTHER" id="PTHR35333:SF3">
    <property type="entry name" value="BETA-LACTAMASE-TYPE TRANSPEPTIDASE FOLD CONTAINING PROTEIN"/>
    <property type="match status" value="1"/>
</dbReference>
<keyword evidence="1" id="KW-0472">Membrane</keyword>
<organism evidence="2 3">
    <name type="scientific">Amycolatopsis ultiminotia</name>
    <dbReference type="NCBI Taxonomy" id="543629"/>
    <lineage>
        <taxon>Bacteria</taxon>
        <taxon>Bacillati</taxon>
        <taxon>Actinomycetota</taxon>
        <taxon>Actinomycetes</taxon>
        <taxon>Pseudonocardiales</taxon>
        <taxon>Pseudonocardiaceae</taxon>
        <taxon>Amycolatopsis</taxon>
    </lineage>
</organism>
<dbReference type="PANTHER" id="PTHR35333">
    <property type="entry name" value="BETA-LACTAMASE"/>
    <property type="match status" value="1"/>
</dbReference>
<dbReference type="Gene3D" id="3.40.710.10">
    <property type="entry name" value="DD-peptidase/beta-lactamase superfamily"/>
    <property type="match status" value="1"/>
</dbReference>
<comment type="caution">
    <text evidence="2">The sequence shown here is derived from an EMBL/GenBank/DDBJ whole genome shotgun (WGS) entry which is preliminary data.</text>
</comment>
<dbReference type="GO" id="GO:0016787">
    <property type="term" value="F:hydrolase activity"/>
    <property type="evidence" value="ECO:0007669"/>
    <property type="project" value="UniProtKB-KW"/>
</dbReference>
<keyword evidence="1" id="KW-0812">Transmembrane</keyword>
<dbReference type="SUPFAM" id="SSF56601">
    <property type="entry name" value="beta-lactamase/transpeptidase-like"/>
    <property type="match status" value="1"/>
</dbReference>
<dbReference type="InterPro" id="IPR000871">
    <property type="entry name" value="Beta-lactam_class-A"/>
</dbReference>
<keyword evidence="1" id="KW-1133">Transmembrane helix</keyword>
<dbReference type="EMBL" id="BAAAZN010000004">
    <property type="protein sequence ID" value="GAA3539863.1"/>
    <property type="molecule type" value="Genomic_DNA"/>
</dbReference>
<sequence length="298" mass="31224">MPRQFGQVKVRVGIAALIVAGGLLVAFAVHGGSGSGHWRAGCGSTPAPAADKHASALAEARKALLSKGNDPRLELEVVDLDTCAVELSWKADRPLPTASVVKLLIALDLIDSSGVPSGSDASAVSDMLSASDDQVASRLWQENGGPSIVERQAGKLGLANTSPPTDTGQWGSARMSPADVLTVYRHITAELPDEERDFLTEAMESAPRNAADGFDQHFGIPRAFEGADWAVKQGWGSSGGRRVLNTTGLVRTESRTFAVSVMTTWSKTVDWTTATTALTTATSALKGSLATSTNGRLR</sequence>
<reference evidence="3" key="1">
    <citation type="journal article" date="2019" name="Int. J. Syst. Evol. Microbiol.">
        <title>The Global Catalogue of Microorganisms (GCM) 10K type strain sequencing project: providing services to taxonomists for standard genome sequencing and annotation.</title>
        <authorList>
            <consortium name="The Broad Institute Genomics Platform"/>
            <consortium name="The Broad Institute Genome Sequencing Center for Infectious Disease"/>
            <person name="Wu L."/>
            <person name="Ma J."/>
        </authorList>
    </citation>
    <scope>NUCLEOTIDE SEQUENCE [LARGE SCALE GENOMIC DNA]</scope>
    <source>
        <strain evidence="3">JCM 16898</strain>
    </source>
</reference>
<evidence type="ECO:0000256" key="1">
    <source>
        <dbReference type="SAM" id="Phobius"/>
    </source>
</evidence>
<keyword evidence="3" id="KW-1185">Reference proteome</keyword>